<name>A0A8J2L615_9HEXA</name>
<organism evidence="1 2">
    <name type="scientific">Allacma fusca</name>
    <dbReference type="NCBI Taxonomy" id="39272"/>
    <lineage>
        <taxon>Eukaryota</taxon>
        <taxon>Metazoa</taxon>
        <taxon>Ecdysozoa</taxon>
        <taxon>Arthropoda</taxon>
        <taxon>Hexapoda</taxon>
        <taxon>Collembola</taxon>
        <taxon>Symphypleona</taxon>
        <taxon>Sminthuridae</taxon>
        <taxon>Allacma</taxon>
    </lineage>
</organism>
<sequence length="190" mass="22267">MIEVCSLEARDFVDTNCEFLFKLQGLYIVYDNPINKSNYEKRIVRFLDKVMLNLHCVLDTFFPKFVIEELSKPKTAVIVPETDFDFLWDVILNVSSRTKARFHHNLKVRDKLFTRPLQYKIEGLSNGYIPNVPLERLKVLVSSGIYGVWIKYEKFLHTPYTIFASKALQSYEENDTEDYRALSFDSSDIA</sequence>
<proteinExistence type="predicted"/>
<feature type="non-terminal residue" evidence="1">
    <location>
        <position position="190"/>
    </location>
</feature>
<evidence type="ECO:0000313" key="2">
    <source>
        <dbReference type="Proteomes" id="UP000708208"/>
    </source>
</evidence>
<evidence type="ECO:0000313" key="1">
    <source>
        <dbReference type="EMBL" id="CAG7816139.1"/>
    </source>
</evidence>
<comment type="caution">
    <text evidence="1">The sequence shown here is derived from an EMBL/GenBank/DDBJ whole genome shotgun (WGS) entry which is preliminary data.</text>
</comment>
<gene>
    <name evidence="1" type="ORF">AFUS01_LOCUS26772</name>
</gene>
<protein>
    <submittedName>
        <fullName evidence="1">Uncharacterized protein</fullName>
    </submittedName>
</protein>
<dbReference type="EMBL" id="CAJVCH010361956">
    <property type="protein sequence ID" value="CAG7816139.1"/>
    <property type="molecule type" value="Genomic_DNA"/>
</dbReference>
<reference evidence="1" key="1">
    <citation type="submission" date="2021-06" db="EMBL/GenBank/DDBJ databases">
        <authorList>
            <person name="Hodson N. C."/>
            <person name="Mongue J. A."/>
            <person name="Jaron S. K."/>
        </authorList>
    </citation>
    <scope>NUCLEOTIDE SEQUENCE</scope>
</reference>
<dbReference type="AlphaFoldDB" id="A0A8J2L615"/>
<keyword evidence="2" id="KW-1185">Reference proteome</keyword>
<accession>A0A8J2L615</accession>
<dbReference type="Proteomes" id="UP000708208">
    <property type="component" value="Unassembled WGS sequence"/>
</dbReference>